<gene>
    <name evidence="7" type="ORF">HNR10_000005</name>
</gene>
<evidence type="ECO:0000256" key="6">
    <source>
        <dbReference type="SAM" id="MobiDB-lite"/>
    </source>
</evidence>
<keyword evidence="2" id="KW-1003">Cell membrane</keyword>
<keyword evidence="8" id="KW-1185">Reference proteome</keyword>
<evidence type="ECO:0000256" key="1">
    <source>
        <dbReference type="ARBA" id="ARBA00004651"/>
    </source>
</evidence>
<dbReference type="Pfam" id="PF01810">
    <property type="entry name" value="LysE"/>
    <property type="match status" value="1"/>
</dbReference>
<feature type="region of interest" description="Disordered" evidence="6">
    <location>
        <begin position="175"/>
        <end position="255"/>
    </location>
</feature>
<dbReference type="GO" id="GO:0005886">
    <property type="term" value="C:plasma membrane"/>
    <property type="evidence" value="ECO:0007669"/>
    <property type="project" value="UniProtKB-SubCell"/>
</dbReference>
<accession>A0A7Z0EHR3</accession>
<feature type="compositionally biased region" description="Basic and acidic residues" evidence="6">
    <location>
        <begin position="200"/>
        <end position="210"/>
    </location>
</feature>
<reference evidence="7 8" key="1">
    <citation type="submission" date="2020-07" db="EMBL/GenBank/DDBJ databases">
        <title>Sequencing the genomes of 1000 actinobacteria strains.</title>
        <authorList>
            <person name="Klenk H.-P."/>
        </authorList>
    </citation>
    <scope>NUCLEOTIDE SEQUENCE [LARGE SCALE GENOMIC DNA]</scope>
    <source>
        <strain evidence="7 8">DSM 44442</strain>
    </source>
</reference>
<name>A0A7Z0EHR3_9ACTN</name>
<keyword evidence="5" id="KW-0472">Membrane</keyword>
<proteinExistence type="predicted"/>
<dbReference type="PANTHER" id="PTHR30086:SF20">
    <property type="entry name" value="ARGININE EXPORTER PROTEIN ARGO-RELATED"/>
    <property type="match status" value="1"/>
</dbReference>
<evidence type="ECO:0000256" key="3">
    <source>
        <dbReference type="ARBA" id="ARBA00022692"/>
    </source>
</evidence>
<protein>
    <submittedName>
        <fullName evidence="7">Uncharacterized protein</fullName>
    </submittedName>
</protein>
<sequence length="255" mass="26916">MHNTDYASNMDRSRAGERGTAQSMCGGRSPWASTLPRPPPWSSPDHLYLLARAAAGGPRAGALSTPGVETGTLVHTAAAAFGLSSLPAASSTAHDLVRHLGPGYLVHLGVRTLTSKDTHHHDQAPAGLSSARAFTDGLLVNVLNPEVALFVDPAQGPATAHILTLGLIMVALEPGHRPGPPRHPHPAHPAPGPLCRRRRPPDPGRRDGTHRPPPTRPRPLPHTPPHIADNAHYVKLNGNRGPPRPHKPPPTGNPI</sequence>
<evidence type="ECO:0000256" key="2">
    <source>
        <dbReference type="ARBA" id="ARBA00022475"/>
    </source>
</evidence>
<evidence type="ECO:0000313" key="8">
    <source>
        <dbReference type="Proteomes" id="UP000572051"/>
    </source>
</evidence>
<comment type="caution">
    <text evidence="7">The sequence shown here is derived from an EMBL/GenBank/DDBJ whole genome shotgun (WGS) entry which is preliminary data.</text>
</comment>
<dbReference type="Proteomes" id="UP000572051">
    <property type="component" value="Unassembled WGS sequence"/>
</dbReference>
<dbReference type="GO" id="GO:0015171">
    <property type="term" value="F:amino acid transmembrane transporter activity"/>
    <property type="evidence" value="ECO:0007669"/>
    <property type="project" value="TreeGrafter"/>
</dbReference>
<dbReference type="PANTHER" id="PTHR30086">
    <property type="entry name" value="ARGININE EXPORTER PROTEIN ARGO"/>
    <property type="match status" value="1"/>
</dbReference>
<dbReference type="EMBL" id="JACCFS010000001">
    <property type="protein sequence ID" value="NYJ32124.1"/>
    <property type="molecule type" value="Genomic_DNA"/>
</dbReference>
<feature type="compositionally biased region" description="Pro residues" evidence="6">
    <location>
        <begin position="211"/>
        <end position="224"/>
    </location>
</feature>
<organism evidence="7 8">
    <name type="scientific">Nocardiopsis aegyptia</name>
    <dbReference type="NCBI Taxonomy" id="220378"/>
    <lineage>
        <taxon>Bacteria</taxon>
        <taxon>Bacillati</taxon>
        <taxon>Actinomycetota</taxon>
        <taxon>Actinomycetes</taxon>
        <taxon>Streptosporangiales</taxon>
        <taxon>Nocardiopsidaceae</taxon>
        <taxon>Nocardiopsis</taxon>
    </lineage>
</organism>
<feature type="region of interest" description="Disordered" evidence="6">
    <location>
        <begin position="1"/>
        <end position="38"/>
    </location>
</feature>
<evidence type="ECO:0000256" key="4">
    <source>
        <dbReference type="ARBA" id="ARBA00022989"/>
    </source>
</evidence>
<keyword evidence="4" id="KW-1133">Transmembrane helix</keyword>
<keyword evidence="3" id="KW-0812">Transmembrane</keyword>
<dbReference type="AlphaFoldDB" id="A0A7Z0EHR3"/>
<evidence type="ECO:0000313" key="7">
    <source>
        <dbReference type="EMBL" id="NYJ32124.1"/>
    </source>
</evidence>
<comment type="subcellular location">
    <subcellularLocation>
        <location evidence="1">Cell membrane</location>
        <topology evidence="1">Multi-pass membrane protein</topology>
    </subcellularLocation>
</comment>
<evidence type="ECO:0000256" key="5">
    <source>
        <dbReference type="ARBA" id="ARBA00023136"/>
    </source>
</evidence>
<dbReference type="InterPro" id="IPR001123">
    <property type="entry name" value="LeuE-type"/>
</dbReference>